<dbReference type="HOGENOM" id="CLU_1255144_0_0_11"/>
<dbReference type="OrthoDB" id="4467078at2"/>
<dbReference type="AlphaFoldDB" id="E9T089"/>
<dbReference type="Proteomes" id="UP000004245">
    <property type="component" value="Unassembled WGS sequence"/>
</dbReference>
<dbReference type="RefSeq" id="WP_005513044.1">
    <property type="nucleotide sequence ID" value="NZ_CM001149.1"/>
</dbReference>
<proteinExistence type="predicted"/>
<evidence type="ECO:0000313" key="1">
    <source>
        <dbReference type="EMBL" id="EGD24672.1"/>
    </source>
</evidence>
<reference evidence="1" key="1">
    <citation type="submission" date="2011-01" db="EMBL/GenBank/DDBJ databases">
        <authorList>
            <person name="Muzny D."/>
            <person name="Qin X."/>
            <person name="Buhay C."/>
            <person name="Dugan-Rocha S."/>
            <person name="Ding Y."/>
            <person name="Chen G."/>
            <person name="Hawes A."/>
            <person name="Holder M."/>
            <person name="Jhangiani S."/>
            <person name="Johnson A."/>
            <person name="Khan Z."/>
            <person name="Li Z."/>
            <person name="Liu W."/>
            <person name="Liu X."/>
            <person name="Perez L."/>
            <person name="Shen H."/>
            <person name="Wang Q."/>
            <person name="Watt J."/>
            <person name="Xi L."/>
            <person name="Xin Y."/>
            <person name="Zhou J."/>
            <person name="Deng J."/>
            <person name="Jiang H."/>
            <person name="Liu Y."/>
            <person name="Qu J."/>
            <person name="Song X.-Z."/>
            <person name="Zhang L."/>
            <person name="Villasana D."/>
            <person name="Johnson A."/>
            <person name="Liu J."/>
            <person name="Liyanage D."/>
            <person name="Lorensuhewa L."/>
            <person name="Robinson T."/>
            <person name="Song A."/>
            <person name="Song B.-B."/>
            <person name="Dinh H."/>
            <person name="Thornton R."/>
            <person name="Coyle M."/>
            <person name="Francisco L."/>
            <person name="Jackson L."/>
            <person name="Javaid M."/>
            <person name="Korchina V."/>
            <person name="Kovar C."/>
            <person name="Mata R."/>
            <person name="Mathew T."/>
            <person name="Ngo R."/>
            <person name="Nguyen L."/>
            <person name="Nguyen N."/>
            <person name="Okwuonu G."/>
            <person name="Ongeri F."/>
            <person name="Pham C."/>
            <person name="Simmons D."/>
            <person name="Wilczek-Boney K."/>
            <person name="Hale W."/>
            <person name="Jakkamsetti A."/>
            <person name="Pham P."/>
            <person name="Ruth R."/>
            <person name="San Lucas F."/>
            <person name="Warren J."/>
            <person name="Zhang J."/>
            <person name="Zhao Z."/>
            <person name="Zhou C."/>
            <person name="Zhu D."/>
            <person name="Lee S."/>
            <person name="Bess C."/>
            <person name="Blankenburg K."/>
            <person name="Forbes L."/>
            <person name="Fu Q."/>
            <person name="Gubbala S."/>
            <person name="Hirani K."/>
            <person name="Jayaseelan J.C."/>
            <person name="Lara F."/>
            <person name="Munidasa M."/>
            <person name="Palculict T."/>
            <person name="Patil S."/>
            <person name="Pu L.-L."/>
            <person name="Saada N."/>
            <person name="Tang L."/>
            <person name="Weissenberger G."/>
            <person name="Zhu Y."/>
            <person name="Hemphill L."/>
            <person name="Shang Y."/>
            <person name="Youmans B."/>
            <person name="Ayvaz T."/>
            <person name="Ross M."/>
            <person name="Santibanez J."/>
            <person name="Aqrawi P."/>
            <person name="Gross S."/>
            <person name="Joshi V."/>
            <person name="Fowler G."/>
            <person name="Nazareth L."/>
            <person name="Reid J."/>
            <person name="Worley K."/>
            <person name="Petrosino J."/>
            <person name="Highlander S."/>
            <person name="Gibbs R."/>
        </authorList>
    </citation>
    <scope>NUCLEOTIDE SEQUENCE [LARGE SCALE GENOMIC DNA]</scope>
    <source>
        <strain evidence="1">ATCC 33707</strain>
    </source>
</reference>
<sequence length="221" mass="25011">MADQHNLNRSEISLLVDRLDLIVEWVAAELENAITCQTAFTNKTIARVGKDEEVPLAFDEKASRCAYDLLGTLRSWTNYVATEHGLPWPGDGRSPHFARWLSRHAFHLARTDDAARAYRQIIDAYNAAVSVVDRPAEKPPRQIDESKWAEARRLNLNARACVQMAHTMGAEYADLTQRRVKYLADEQVITPVWIAKAGKRSERVFILGDVLDAHLKHPKNA</sequence>
<organism evidence="1 2">
    <name type="scientific">Prescottella equi ATCC 33707</name>
    <dbReference type="NCBI Taxonomy" id="525370"/>
    <lineage>
        <taxon>Bacteria</taxon>
        <taxon>Bacillati</taxon>
        <taxon>Actinomycetota</taxon>
        <taxon>Actinomycetes</taxon>
        <taxon>Mycobacteriales</taxon>
        <taxon>Nocardiaceae</taxon>
        <taxon>Prescottella</taxon>
    </lineage>
</organism>
<protein>
    <submittedName>
        <fullName evidence="1">Uncharacterized protein</fullName>
    </submittedName>
</protein>
<accession>E9T089</accession>
<evidence type="ECO:0000313" key="2">
    <source>
        <dbReference type="Proteomes" id="UP000004245"/>
    </source>
</evidence>
<name>E9T089_RHOHA</name>
<comment type="caution">
    <text evidence="1">The sequence shown here is derived from an EMBL/GenBank/DDBJ whole genome shotgun (WGS) entry which is preliminary data.</text>
</comment>
<gene>
    <name evidence="1" type="ORF">HMPREF0724_11790</name>
</gene>
<dbReference type="EMBL" id="ADNW02000008">
    <property type="protein sequence ID" value="EGD24672.1"/>
    <property type="molecule type" value="Genomic_DNA"/>
</dbReference>
<keyword evidence="2" id="KW-1185">Reference proteome</keyword>